<gene>
    <name evidence="3" type="ORF">RVR_1438</name>
</gene>
<reference evidence="3 4" key="4">
    <citation type="journal article" date="2020" name="Sci. Rep.">
        <title>beta-carboline chemical signals induce reveromycin production through a LuxR family regulator in Streptomyces sp. SN-593.</title>
        <authorList>
            <person name="Panthee S."/>
            <person name="Kito N."/>
            <person name="Hayashi T."/>
            <person name="Shimizu T."/>
            <person name="Ishikawa J."/>
            <person name="Hamamoto H."/>
            <person name="Osada H."/>
            <person name="Takahashi S."/>
        </authorList>
    </citation>
    <scope>NUCLEOTIDE SEQUENCE [LARGE SCALE GENOMIC DNA]</scope>
    <source>
        <strain evidence="3 4">SN-593</strain>
    </source>
</reference>
<feature type="compositionally biased region" description="Low complexity" evidence="1">
    <location>
        <begin position="21"/>
        <end position="37"/>
    </location>
</feature>
<dbReference type="Proteomes" id="UP000595703">
    <property type="component" value="Chromosome"/>
</dbReference>
<dbReference type="EMBL" id="AP018365">
    <property type="protein sequence ID" value="BBA96232.1"/>
    <property type="molecule type" value="Genomic_DNA"/>
</dbReference>
<reference evidence="3 4" key="1">
    <citation type="journal article" date="2010" name="J. Bacteriol.">
        <title>Biochemical characterization of a novel indole prenyltransferase from Streptomyces sp. SN-593.</title>
        <authorList>
            <person name="Takahashi S."/>
            <person name="Takagi H."/>
            <person name="Toyoda A."/>
            <person name="Uramoto M."/>
            <person name="Nogawa T."/>
            <person name="Ueki M."/>
            <person name="Sakaki Y."/>
            <person name="Osada H."/>
        </authorList>
    </citation>
    <scope>NUCLEOTIDE SEQUENCE [LARGE SCALE GENOMIC DNA]</scope>
    <source>
        <strain evidence="3 4">SN-593</strain>
    </source>
</reference>
<name>A0A7U3UPC8_9ACTN</name>
<reference evidence="3 4" key="2">
    <citation type="journal article" date="2011" name="J. Antibiot.">
        <title>Furaquinocins I and J: novel polyketide isoprenoid hybrid compounds from Streptomyces reveromyceticus SN-593.</title>
        <authorList>
            <person name="Panthee S."/>
            <person name="Takahashi S."/>
            <person name="Takagi H."/>
            <person name="Nogawa T."/>
            <person name="Oowada E."/>
            <person name="Uramoto M."/>
            <person name="Osada H."/>
        </authorList>
    </citation>
    <scope>NUCLEOTIDE SEQUENCE [LARGE SCALE GENOMIC DNA]</scope>
    <source>
        <strain evidence="3 4">SN-593</strain>
    </source>
</reference>
<evidence type="ECO:0000313" key="4">
    <source>
        <dbReference type="Proteomes" id="UP000595703"/>
    </source>
</evidence>
<dbReference type="SUPFAM" id="SSF51735">
    <property type="entry name" value="NAD(P)-binding Rossmann-fold domains"/>
    <property type="match status" value="1"/>
</dbReference>
<evidence type="ECO:0000256" key="1">
    <source>
        <dbReference type="SAM" id="MobiDB-lite"/>
    </source>
</evidence>
<dbReference type="InterPro" id="IPR001509">
    <property type="entry name" value="Epimerase_deHydtase"/>
</dbReference>
<dbReference type="KEGG" id="arev:RVR_1438"/>
<dbReference type="AlphaFoldDB" id="A0A7U3UPC8"/>
<evidence type="ECO:0000313" key="3">
    <source>
        <dbReference type="EMBL" id="BBA96232.1"/>
    </source>
</evidence>
<protein>
    <submittedName>
        <fullName evidence="3">Putative NAD-dependent epimerase/dehydratase</fullName>
    </submittedName>
</protein>
<feature type="domain" description="NAD-dependent epimerase/dehydratase" evidence="2">
    <location>
        <begin position="80"/>
        <end position="248"/>
    </location>
</feature>
<dbReference type="InterPro" id="IPR036291">
    <property type="entry name" value="NAD(P)-bd_dom_sf"/>
</dbReference>
<dbReference type="Pfam" id="PF01370">
    <property type="entry name" value="Epimerase"/>
    <property type="match status" value="1"/>
</dbReference>
<organism evidence="3 4">
    <name type="scientific">Actinacidiphila reveromycinica</name>
    <dbReference type="NCBI Taxonomy" id="659352"/>
    <lineage>
        <taxon>Bacteria</taxon>
        <taxon>Bacillati</taxon>
        <taxon>Actinomycetota</taxon>
        <taxon>Actinomycetes</taxon>
        <taxon>Kitasatosporales</taxon>
        <taxon>Streptomycetaceae</taxon>
        <taxon>Actinacidiphila</taxon>
    </lineage>
</organism>
<feature type="region of interest" description="Disordered" evidence="1">
    <location>
        <begin position="1"/>
        <end position="37"/>
    </location>
</feature>
<reference evidence="3 4" key="3">
    <citation type="journal article" date="2011" name="Nat. Chem. Biol.">
        <title>Reveromycin A biosynthesis uses RevG and RevJ for stereospecific spiroacetal formation.</title>
        <authorList>
            <person name="Takahashi S."/>
            <person name="Toyoda A."/>
            <person name="Sekiyama Y."/>
            <person name="Takagi H."/>
            <person name="Nogawa T."/>
            <person name="Uramoto M."/>
            <person name="Suzuki R."/>
            <person name="Koshino H."/>
            <person name="Kumano T."/>
            <person name="Panthee S."/>
            <person name="Dairi T."/>
            <person name="Ishikawa J."/>
            <person name="Ikeda H."/>
            <person name="Sakaki Y."/>
            <person name="Osada H."/>
        </authorList>
    </citation>
    <scope>NUCLEOTIDE SEQUENCE [LARGE SCALE GENOMIC DNA]</scope>
    <source>
        <strain evidence="3 4">SN-593</strain>
    </source>
</reference>
<accession>A0A7U3UPC8</accession>
<evidence type="ECO:0000259" key="2">
    <source>
        <dbReference type="Pfam" id="PF01370"/>
    </source>
</evidence>
<keyword evidence="4" id="KW-1185">Reference proteome</keyword>
<sequence>MTTHMPHTSTSTPAPAPAPAPTSSTTPATATAATATPAPASAGILGAADFPGGERQLEDLLATPSPALVADLARLDGDLVVLGAGGKMGPSMCRLARRALDAAGRGDLAVHAVSRWSDRAAADALAAEGVRPVAFDLLDGDPAELPDAGNVIFMVGAKFGSAGNPAHAWAVNAALPDRIARRYRDARIAAFSTGNVYPLVDTASAGSAETDPVGPVGEYAMSCLGRERVLGHHAAEHGTRVALLRLNYAIDLRYGVLADIASTVHAGEPVDVTTGHANVVWQGYANEVALRALLHADADVFTLNLTGPETASVRRLAHLFAEEFGRPDAGRAGEVDAEQASLTTGQESGTALLSDASRCHALFGYPPVPLRTLVGWQAEWIRRGLPLSGRPTKFHVRDGRF</sequence>
<dbReference type="Gene3D" id="3.40.50.720">
    <property type="entry name" value="NAD(P)-binding Rossmann-like Domain"/>
    <property type="match status" value="1"/>
</dbReference>
<proteinExistence type="predicted"/>